<feature type="region of interest" description="Disordered" evidence="5">
    <location>
        <begin position="518"/>
        <end position="544"/>
    </location>
</feature>
<keyword evidence="2" id="KW-0547">Nucleotide-binding</keyword>
<feature type="compositionally biased region" description="Basic and acidic residues" evidence="5">
    <location>
        <begin position="757"/>
        <end position="793"/>
    </location>
</feature>
<name>A0A9X2GAT8_9ACTN</name>
<dbReference type="Pfam" id="PF17863">
    <property type="entry name" value="AAA_lid_2"/>
    <property type="match status" value="1"/>
</dbReference>
<dbReference type="GO" id="GO:0016874">
    <property type="term" value="F:ligase activity"/>
    <property type="evidence" value="ECO:0007669"/>
    <property type="project" value="UniProtKB-KW"/>
</dbReference>
<dbReference type="Gene3D" id="3.40.50.300">
    <property type="entry name" value="P-loop containing nucleotide triphosphate hydrolases"/>
    <property type="match status" value="1"/>
</dbReference>
<evidence type="ECO:0000256" key="1">
    <source>
        <dbReference type="ARBA" id="ARBA00005799"/>
    </source>
</evidence>
<dbReference type="InterPro" id="IPR041628">
    <property type="entry name" value="ChlI/MoxR_AAA_lid"/>
</dbReference>
<feature type="region of interest" description="Disordered" evidence="5">
    <location>
        <begin position="757"/>
        <end position="798"/>
    </location>
</feature>
<dbReference type="Gene3D" id="1.10.8.80">
    <property type="entry name" value="Magnesium chelatase subunit I, C-Terminal domain"/>
    <property type="match status" value="1"/>
</dbReference>
<keyword evidence="8" id="KW-1185">Reference proteome</keyword>
<keyword evidence="7" id="KW-0436">Ligase</keyword>
<evidence type="ECO:0000259" key="6">
    <source>
        <dbReference type="PROSITE" id="PS50234"/>
    </source>
</evidence>
<dbReference type="EMBL" id="JAMZEB010000002">
    <property type="protein sequence ID" value="MCP2355622.1"/>
    <property type="molecule type" value="Genomic_DNA"/>
</dbReference>
<dbReference type="Pfam" id="PF01078">
    <property type="entry name" value="Mg_chelatase"/>
    <property type="match status" value="1"/>
</dbReference>
<dbReference type="Pfam" id="PF13519">
    <property type="entry name" value="VWA_2"/>
    <property type="match status" value="1"/>
</dbReference>
<dbReference type="SUPFAM" id="SSF53300">
    <property type="entry name" value="vWA-like"/>
    <property type="match status" value="1"/>
</dbReference>
<dbReference type="Gene3D" id="3.40.50.410">
    <property type="entry name" value="von Willebrand factor, type A domain"/>
    <property type="match status" value="1"/>
</dbReference>
<feature type="domain" description="VWFA" evidence="6">
    <location>
        <begin position="590"/>
        <end position="720"/>
    </location>
</feature>
<feature type="compositionally biased region" description="Gly residues" evidence="5">
    <location>
        <begin position="481"/>
        <end position="495"/>
    </location>
</feature>
<dbReference type="InterPro" id="IPR003593">
    <property type="entry name" value="AAA+_ATPase"/>
</dbReference>
<dbReference type="SUPFAM" id="SSF52540">
    <property type="entry name" value="P-loop containing nucleoside triphosphate hydrolases"/>
    <property type="match status" value="1"/>
</dbReference>
<dbReference type="InterPro" id="IPR000523">
    <property type="entry name" value="Mg_chelatse_chII-like_cat_dom"/>
</dbReference>
<protein>
    <recommendedName>
        <fullName evidence="4">Mg-protoporphyrin IX chelatase</fullName>
    </recommendedName>
</protein>
<dbReference type="InterPro" id="IPR052989">
    <property type="entry name" value="Mg-chelatase_DI-like"/>
</dbReference>
<dbReference type="Proteomes" id="UP001139648">
    <property type="component" value="Unassembled WGS sequence"/>
</dbReference>
<dbReference type="AlphaFoldDB" id="A0A9X2GAT8"/>
<organism evidence="7 8">
    <name type="scientific">Nonomuraea thailandensis</name>
    <dbReference type="NCBI Taxonomy" id="1188745"/>
    <lineage>
        <taxon>Bacteria</taxon>
        <taxon>Bacillati</taxon>
        <taxon>Actinomycetota</taxon>
        <taxon>Actinomycetes</taxon>
        <taxon>Streptosporangiales</taxon>
        <taxon>Streptosporangiaceae</taxon>
        <taxon>Nonomuraea</taxon>
    </lineage>
</organism>
<evidence type="ECO:0000256" key="3">
    <source>
        <dbReference type="ARBA" id="ARBA00022840"/>
    </source>
</evidence>
<evidence type="ECO:0000256" key="2">
    <source>
        <dbReference type="ARBA" id="ARBA00022741"/>
    </source>
</evidence>
<dbReference type="PANTHER" id="PTHR35023:SF1">
    <property type="entry name" value="MG-PROTOPORPHYRIN IX CHELATASE"/>
    <property type="match status" value="1"/>
</dbReference>
<dbReference type="SMART" id="SM00327">
    <property type="entry name" value="VWA"/>
    <property type="match status" value="1"/>
</dbReference>
<dbReference type="RefSeq" id="WP_253742278.1">
    <property type="nucleotide sequence ID" value="NZ_BAABKA010000036.1"/>
</dbReference>
<feature type="compositionally biased region" description="Basic and acidic residues" evidence="5">
    <location>
        <begin position="408"/>
        <end position="437"/>
    </location>
</feature>
<dbReference type="InterPro" id="IPR002035">
    <property type="entry name" value="VWF_A"/>
</dbReference>
<comment type="similarity">
    <text evidence="1">Belongs to the Mg-chelatase subunits D/I family.</text>
</comment>
<dbReference type="PROSITE" id="PS50234">
    <property type="entry name" value="VWFA"/>
    <property type="match status" value="1"/>
</dbReference>
<reference evidence="7" key="1">
    <citation type="submission" date="2022-06" db="EMBL/GenBank/DDBJ databases">
        <title>Sequencing the genomes of 1000 actinobacteria strains.</title>
        <authorList>
            <person name="Klenk H.-P."/>
        </authorList>
    </citation>
    <scope>NUCLEOTIDE SEQUENCE</scope>
    <source>
        <strain evidence="7">DSM 46694</strain>
    </source>
</reference>
<evidence type="ECO:0000313" key="7">
    <source>
        <dbReference type="EMBL" id="MCP2355622.1"/>
    </source>
</evidence>
<sequence length="798" mass="84107">MIVTYPFSAVVGLDDLKLALVLNAVSPRAGGVLVRGEKGTAKSTIVRALAAQLPAVDAVPGCRFACDPAAPAPECPDGPHDAGAEGVSRPAALVELPVGASEDRLVGSLDVERALTEGVKAFEPGLLAAAHRGVLYVDEVNLLHDHLVDLLLDAAALGTCYVERESVSVRHAARFLLVGTMNPEEGELRPQLLDRFGLTVEVKASRDPAERAEVVRRRLAFDLDPGAFAARWAGEEAALARRIAAARARVAEVRLPDARLRQIATVCAAFEVDGLRADLVTANAAIAHAAWQGRDRVTTEDVRAAARLSLPHRRRRDPFDAPGLDEALLEELLERTSGDDDDPDGPDGGPDRPSGPDGPDRASGPDGGQEDASSPDGRRGQASGPDGARSQASRADGGWSDGSGGQAGDDRRHGSGQDDRADDGRRERARGQSDDRRRPRSGAPDRAWDGAGRVPPGGSAPEGAAGERRGDGGLDAVRADGGAGKNGAGEGRAGEGGLRVAGVAQPFRVPLLEVPGIGEGAAGRRSRSRASQGRGTGARRPSGRVRDLHVAATMRAAAPYQRERGRSGPGLVLRGDDLREVVREGREGNLVLFVVDASGSMAARKRMTAVKTAVLSLLLDAYQRRDKVGLVTFRGAGAEVALPPTSSVEVGAARLRTLATGGRTPLAAGLVRAAEVLRVERLRDPARRPLLVLVTDGRATAGGSVERAASLLDGTAAVVVDCESGPVRLGLAVRLAARLRARLVPLDSLTDLGSVVHDHRTRDPRTRDPRTRDPRTRDREVRDPRTRDREVRDRRKAG</sequence>
<dbReference type="SMART" id="SM00382">
    <property type="entry name" value="AAA"/>
    <property type="match status" value="1"/>
</dbReference>
<evidence type="ECO:0000256" key="4">
    <source>
        <dbReference type="ARBA" id="ARBA00030759"/>
    </source>
</evidence>
<feature type="region of interest" description="Disordered" evidence="5">
    <location>
        <begin position="335"/>
        <end position="495"/>
    </location>
</feature>
<accession>A0A9X2GAT8</accession>
<evidence type="ECO:0000256" key="5">
    <source>
        <dbReference type="SAM" id="MobiDB-lite"/>
    </source>
</evidence>
<dbReference type="InterPro" id="IPR027417">
    <property type="entry name" value="P-loop_NTPase"/>
</dbReference>
<comment type="caution">
    <text evidence="7">The sequence shown here is derived from an EMBL/GenBank/DDBJ whole genome shotgun (WGS) entry which is preliminary data.</text>
</comment>
<dbReference type="InterPro" id="IPR041702">
    <property type="entry name" value="BchD/ChlD_VWA"/>
</dbReference>
<dbReference type="InterPro" id="IPR036465">
    <property type="entry name" value="vWFA_dom_sf"/>
</dbReference>
<keyword evidence="3" id="KW-0067">ATP-binding</keyword>
<gene>
    <name evidence="7" type="ORF">HD597_002642</name>
</gene>
<evidence type="ECO:0000313" key="8">
    <source>
        <dbReference type="Proteomes" id="UP001139648"/>
    </source>
</evidence>
<proteinExistence type="inferred from homology"/>
<dbReference type="PANTHER" id="PTHR35023">
    <property type="entry name" value="CHELATASE-RELATED"/>
    <property type="match status" value="1"/>
</dbReference>
<dbReference type="GO" id="GO:0005524">
    <property type="term" value="F:ATP binding"/>
    <property type="evidence" value="ECO:0007669"/>
    <property type="project" value="UniProtKB-KW"/>
</dbReference>
<dbReference type="CDD" id="cd01451">
    <property type="entry name" value="vWA_Magnesium_chelatase"/>
    <property type="match status" value="1"/>
</dbReference>